<dbReference type="InterPro" id="IPR011006">
    <property type="entry name" value="CheY-like_superfamily"/>
</dbReference>
<evidence type="ECO:0000313" key="9">
    <source>
        <dbReference type="Proteomes" id="UP000727962"/>
    </source>
</evidence>
<feature type="modified residue" description="4-aspartylphosphate" evidence="6">
    <location>
        <position position="56"/>
    </location>
</feature>
<keyword evidence="2" id="KW-0902">Two-component regulatory system</keyword>
<keyword evidence="5" id="KW-0804">Transcription</keyword>
<dbReference type="Pfam" id="PF00072">
    <property type="entry name" value="Response_reg"/>
    <property type="match status" value="1"/>
</dbReference>
<evidence type="ECO:0000256" key="6">
    <source>
        <dbReference type="PROSITE-ProRule" id="PRU00169"/>
    </source>
</evidence>
<gene>
    <name evidence="8" type="ORF">HYR64_03455</name>
</gene>
<evidence type="ECO:0000256" key="5">
    <source>
        <dbReference type="ARBA" id="ARBA00023163"/>
    </source>
</evidence>
<dbReference type="SMART" id="SM00448">
    <property type="entry name" value="REC"/>
    <property type="match status" value="1"/>
</dbReference>
<reference evidence="8" key="1">
    <citation type="submission" date="2020-07" db="EMBL/GenBank/DDBJ databases">
        <title>Huge and variable diversity of episymbiotic CPR bacteria and DPANN archaea in groundwater ecosystems.</title>
        <authorList>
            <person name="He C.Y."/>
            <person name="Keren R."/>
            <person name="Whittaker M."/>
            <person name="Farag I.F."/>
            <person name="Doudna J."/>
            <person name="Cate J.H.D."/>
            <person name="Banfield J.F."/>
        </authorList>
    </citation>
    <scope>NUCLEOTIDE SEQUENCE</scope>
    <source>
        <strain evidence="8">NC_groundwater_17_Pr7_B-0.1um_64_12</strain>
    </source>
</reference>
<dbReference type="PROSITE" id="PS50110">
    <property type="entry name" value="RESPONSE_REGULATORY"/>
    <property type="match status" value="1"/>
</dbReference>
<keyword evidence="1 6" id="KW-0597">Phosphoprotein</keyword>
<comment type="caution">
    <text evidence="8">The sequence shown here is derived from an EMBL/GenBank/DDBJ whole genome shotgun (WGS) entry which is preliminary data.</text>
</comment>
<dbReference type="FunFam" id="3.40.50.2300:FF:000001">
    <property type="entry name" value="DNA-binding response regulator PhoB"/>
    <property type="match status" value="1"/>
</dbReference>
<evidence type="ECO:0000259" key="7">
    <source>
        <dbReference type="PROSITE" id="PS50110"/>
    </source>
</evidence>
<keyword evidence="4" id="KW-0238">DNA-binding</keyword>
<feature type="domain" description="Response regulatory" evidence="7">
    <location>
        <begin position="7"/>
        <end position="123"/>
    </location>
</feature>
<dbReference type="InterPro" id="IPR050595">
    <property type="entry name" value="Bact_response_regulator"/>
</dbReference>
<proteinExistence type="predicted"/>
<keyword evidence="3" id="KW-0805">Transcription regulation</keyword>
<dbReference type="PANTHER" id="PTHR44591:SF3">
    <property type="entry name" value="RESPONSE REGULATORY DOMAIN-CONTAINING PROTEIN"/>
    <property type="match status" value="1"/>
</dbReference>
<evidence type="ECO:0000256" key="3">
    <source>
        <dbReference type="ARBA" id="ARBA00023015"/>
    </source>
</evidence>
<dbReference type="GO" id="GO:0000160">
    <property type="term" value="P:phosphorelay signal transduction system"/>
    <property type="evidence" value="ECO:0007669"/>
    <property type="project" value="UniProtKB-KW"/>
</dbReference>
<dbReference type="SUPFAM" id="SSF52172">
    <property type="entry name" value="CheY-like"/>
    <property type="match status" value="1"/>
</dbReference>
<evidence type="ECO:0000256" key="2">
    <source>
        <dbReference type="ARBA" id="ARBA00023012"/>
    </source>
</evidence>
<name>A0A931LU01_FIMGI</name>
<dbReference type="InterPro" id="IPR001789">
    <property type="entry name" value="Sig_transdc_resp-reg_receiver"/>
</dbReference>
<dbReference type="EMBL" id="JACOSL010000022">
    <property type="protein sequence ID" value="MBI1756144.1"/>
    <property type="molecule type" value="Genomic_DNA"/>
</dbReference>
<evidence type="ECO:0000256" key="1">
    <source>
        <dbReference type="ARBA" id="ARBA00022553"/>
    </source>
</evidence>
<organism evidence="8 9">
    <name type="scientific">Fimbriimonas ginsengisoli</name>
    <dbReference type="NCBI Taxonomy" id="1005039"/>
    <lineage>
        <taxon>Bacteria</taxon>
        <taxon>Bacillati</taxon>
        <taxon>Armatimonadota</taxon>
        <taxon>Fimbriimonadia</taxon>
        <taxon>Fimbriimonadales</taxon>
        <taxon>Fimbriimonadaceae</taxon>
        <taxon>Fimbriimonas</taxon>
    </lineage>
</organism>
<protein>
    <submittedName>
        <fullName evidence="8">Response regulator</fullName>
    </submittedName>
</protein>
<evidence type="ECO:0000256" key="4">
    <source>
        <dbReference type="ARBA" id="ARBA00023125"/>
    </source>
</evidence>
<dbReference type="AlphaFoldDB" id="A0A931LU01"/>
<dbReference type="GO" id="GO:0003677">
    <property type="term" value="F:DNA binding"/>
    <property type="evidence" value="ECO:0007669"/>
    <property type="project" value="UniProtKB-KW"/>
</dbReference>
<accession>A0A931LU01</accession>
<dbReference type="Gene3D" id="3.40.50.2300">
    <property type="match status" value="1"/>
</dbReference>
<dbReference type="PANTHER" id="PTHR44591">
    <property type="entry name" value="STRESS RESPONSE REGULATOR PROTEIN 1"/>
    <property type="match status" value="1"/>
</dbReference>
<sequence length="141" mass="16015">MPQTPLKVLVCDDERHIVRLIQVNLERQGYTVVTAFDGKEGLEKIRTEKPNLVVLDVMMPYMDGFEVLKTIRREPETENLPVIMLTAKAQDKDVFEGYHYGADMYLTKPFNPMELVTFVKRIAAGTDIDPNGAGGPKRFDL</sequence>
<evidence type="ECO:0000313" key="8">
    <source>
        <dbReference type="EMBL" id="MBI1756144.1"/>
    </source>
</evidence>
<dbReference type="Proteomes" id="UP000727962">
    <property type="component" value="Unassembled WGS sequence"/>
</dbReference>